<evidence type="ECO:0000256" key="6">
    <source>
        <dbReference type="ARBA" id="ARBA00023295"/>
    </source>
</evidence>
<feature type="domain" description="GLAA-B beta-barrel" evidence="8">
    <location>
        <begin position="148"/>
        <end position="241"/>
    </location>
</feature>
<dbReference type="SUPFAM" id="SSF51126">
    <property type="entry name" value="Pectin lyase-like"/>
    <property type="match status" value="1"/>
</dbReference>
<evidence type="ECO:0000259" key="9">
    <source>
        <dbReference type="Pfam" id="PF23764"/>
    </source>
</evidence>
<dbReference type="Gene3D" id="2.160.20.10">
    <property type="entry name" value="Single-stranded right-handed beta-helix, Pectin lyase-like"/>
    <property type="match status" value="1"/>
</dbReference>
<dbReference type="HOGENOM" id="CLU_017693_0_0_10"/>
<feature type="domain" description="GLAA-B beta-barrel" evidence="9">
    <location>
        <begin position="354"/>
        <end position="418"/>
    </location>
</feature>
<comment type="caution">
    <text evidence="10">The sequence shown here is derived from an EMBL/GenBank/DDBJ whole genome shotgun (WGS) entry which is preliminary data.</text>
</comment>
<protein>
    <recommendedName>
        <fullName evidence="12">Alpha-1,3-galactosidase B</fullName>
    </recommendedName>
</protein>
<dbReference type="EMBL" id="AQHV01000010">
    <property type="protein sequence ID" value="KKB56886.1"/>
    <property type="molecule type" value="Genomic_DNA"/>
</dbReference>
<gene>
    <name evidence="10" type="ORF">HMPREF1535_01538</name>
</gene>
<accession>A0A0F5JGC9</accession>
<evidence type="ECO:0008006" key="12">
    <source>
        <dbReference type="Google" id="ProtNLM"/>
    </source>
</evidence>
<dbReference type="InterPro" id="IPR057275">
    <property type="entry name" value="Beta-barrel_GLAA-B_I"/>
</dbReference>
<dbReference type="Proteomes" id="UP000033047">
    <property type="component" value="Unassembled WGS sequence"/>
</dbReference>
<dbReference type="STRING" id="927665.HMPREF1535_01538"/>
<evidence type="ECO:0000313" key="10">
    <source>
        <dbReference type="EMBL" id="KKB56886.1"/>
    </source>
</evidence>
<dbReference type="PATRIC" id="fig|927665.4.peg.1571"/>
<evidence type="ECO:0000259" key="8">
    <source>
        <dbReference type="Pfam" id="PF23763"/>
    </source>
</evidence>
<feature type="chain" id="PRO_5002489301" description="Alpha-1,3-galactosidase B" evidence="7">
    <location>
        <begin position="25"/>
        <end position="608"/>
    </location>
</feature>
<dbReference type="InterPro" id="IPR011050">
    <property type="entry name" value="Pectin_lyase_fold/virulence"/>
</dbReference>
<comment type="catalytic activity">
    <reaction evidence="2">
        <text>Hydrolysis of terminal, non-reducing branched (1-&gt;3)-alpha-D-galactosidic residues, producing free D-galactose.</text>
        <dbReference type="EC" id="3.2.1.n1"/>
    </reaction>
</comment>
<evidence type="ECO:0000256" key="1">
    <source>
        <dbReference type="ARBA" id="ARBA00001255"/>
    </source>
</evidence>
<evidence type="ECO:0000256" key="7">
    <source>
        <dbReference type="SAM" id="SignalP"/>
    </source>
</evidence>
<dbReference type="PROSITE" id="PS51257">
    <property type="entry name" value="PROKAR_LIPOPROTEIN"/>
    <property type="match status" value="1"/>
</dbReference>
<evidence type="ECO:0000256" key="2">
    <source>
        <dbReference type="ARBA" id="ARBA00001271"/>
    </source>
</evidence>
<reference evidence="10 11" key="1">
    <citation type="submission" date="2013-04" db="EMBL/GenBank/DDBJ databases">
        <title>The Genome Sequence of Parabacteroides goldsteinii DSM 19448.</title>
        <authorList>
            <consortium name="The Broad Institute Genomics Platform"/>
            <person name="Earl A."/>
            <person name="Ward D."/>
            <person name="Feldgarden M."/>
            <person name="Gevers D."/>
            <person name="Martens E."/>
            <person name="Sakamoto M."/>
            <person name="Benno Y."/>
            <person name="Song Y."/>
            <person name="Liu C."/>
            <person name="Lee J."/>
            <person name="Bolanos M."/>
            <person name="Vaisanen M.L."/>
            <person name="Finegold S.M."/>
            <person name="Walker B."/>
            <person name="Young S."/>
            <person name="Zeng Q."/>
            <person name="Gargeya S."/>
            <person name="Fitzgerald M."/>
            <person name="Haas B."/>
            <person name="Abouelleil A."/>
            <person name="Allen A.W."/>
            <person name="Alvarado L."/>
            <person name="Arachchi H.M."/>
            <person name="Berlin A.M."/>
            <person name="Chapman S.B."/>
            <person name="Gainer-Dewar J."/>
            <person name="Goldberg J."/>
            <person name="Griggs A."/>
            <person name="Gujja S."/>
            <person name="Hansen M."/>
            <person name="Howarth C."/>
            <person name="Imamovic A."/>
            <person name="Ireland A."/>
            <person name="Larimer J."/>
            <person name="McCowan C."/>
            <person name="Murphy C."/>
            <person name="Pearson M."/>
            <person name="Poon T.W."/>
            <person name="Priest M."/>
            <person name="Roberts A."/>
            <person name="Saif S."/>
            <person name="Shea T."/>
            <person name="Sisk P."/>
            <person name="Sykes S."/>
            <person name="Wortman J."/>
            <person name="Nusbaum C."/>
            <person name="Birren B."/>
        </authorList>
    </citation>
    <scope>NUCLEOTIDE SEQUENCE [LARGE SCALE GENOMIC DNA]</scope>
    <source>
        <strain evidence="10 11">DSM 19448</strain>
    </source>
</reference>
<evidence type="ECO:0000256" key="3">
    <source>
        <dbReference type="ARBA" id="ARBA00022729"/>
    </source>
</evidence>
<organism evidence="10 11">
    <name type="scientific">Parabacteroides goldsteinii DSM 19448 = WAL 12034</name>
    <dbReference type="NCBI Taxonomy" id="927665"/>
    <lineage>
        <taxon>Bacteria</taxon>
        <taxon>Pseudomonadati</taxon>
        <taxon>Bacteroidota</taxon>
        <taxon>Bacteroidia</taxon>
        <taxon>Bacteroidales</taxon>
        <taxon>Tannerellaceae</taxon>
        <taxon>Parabacteroides</taxon>
    </lineage>
</organism>
<name>A0A0F5JGC9_9BACT</name>
<evidence type="ECO:0000313" key="11">
    <source>
        <dbReference type="Proteomes" id="UP000033047"/>
    </source>
</evidence>
<keyword evidence="4" id="KW-0677">Repeat</keyword>
<dbReference type="Pfam" id="PF23763">
    <property type="entry name" value="Beta-barrel_GLAA-B_I"/>
    <property type="match status" value="1"/>
</dbReference>
<keyword evidence="5" id="KW-0378">Hydrolase</keyword>
<keyword evidence="3 7" id="KW-0732">Signal</keyword>
<feature type="signal peptide" evidence="7">
    <location>
        <begin position="1"/>
        <end position="24"/>
    </location>
</feature>
<dbReference type="InterPro" id="IPR012334">
    <property type="entry name" value="Pectin_lyas_fold"/>
</dbReference>
<evidence type="ECO:0000256" key="4">
    <source>
        <dbReference type="ARBA" id="ARBA00022737"/>
    </source>
</evidence>
<dbReference type="InterPro" id="IPR056441">
    <property type="entry name" value="Beta-barrel_GLAA-B_II"/>
</dbReference>
<evidence type="ECO:0000256" key="5">
    <source>
        <dbReference type="ARBA" id="ARBA00022801"/>
    </source>
</evidence>
<keyword evidence="6" id="KW-0326">Glycosidase</keyword>
<dbReference type="Pfam" id="PF23764">
    <property type="entry name" value="Beta-barrel_GLAA-B_II"/>
    <property type="match status" value="1"/>
</dbReference>
<comment type="catalytic activity">
    <reaction evidence="1">
        <text>Hydrolysis of terminal, non-reducing alpha-D-galactose residues in alpha-D-galactosides, including galactose oligosaccharides, galactomannans and galactolipids.</text>
        <dbReference type="EC" id="3.2.1.22"/>
    </reaction>
</comment>
<dbReference type="GO" id="GO:0004557">
    <property type="term" value="F:alpha-galactosidase activity"/>
    <property type="evidence" value="ECO:0007669"/>
    <property type="project" value="UniProtKB-EC"/>
</dbReference>
<proteinExistence type="predicted"/>
<dbReference type="AlphaFoldDB" id="A0A0F5JGC9"/>
<sequence>MKNSRTFIGILCCLAMLCSCSQTKNQYDLSNFGLTPDKKDNASPLMAKALEQIAVSHTGDDTITIVLPKGRYDFYPEGAAQKEYFISNHDQDNPKLVGLPFENMRNVIFDAQGSELIFHGRMLPVSLINSENCTLKNFSIDFENPHISQVKILENDTVAGAITYEVAPWVEYEIRDSVFYAKGEGWEHAPVWGIAFEGDTKRLVYTTSDIAVGSKGVSEVSPRVLKSTKWNNKKLIPGTVVAMRGWGRPTPGIFVSYDTNTTLENIRVHYAEGMGLLAQMSENITLDKFSVCLRGDNDPRYFTTQADATHFSGCKGKIVSVGGLYEGMMDDAINVHGTYLKIQKRVDDKTLVGEYMHPQSYGFEWGFPGNAVQFIDSKTMEIIGDPNKVSAIKALDKPSAHGAKVFEIVFEKPVDPAISEKGTFGVENLEWTPEVYFADNVIRNNRARGSLFSTPKKTIVEKNVFDHTSGTAILLCGDCNGWFETGACHDVEIRNNKFINSLTNMFQFTNAVISIYPEIPDLKDQKKYFHSNIVIENNEFETFDAPILYAKSVDGLIFRNNTIKQNNQYPAFHWNKHRFFFQRVIHSEIKDNQFDGGFDEKRDVKVEN</sequence>